<keyword evidence="1" id="KW-0238">DNA-binding</keyword>
<organism evidence="1 2">
    <name type="scientific">Nocardioides lianchengensis</name>
    <dbReference type="NCBI Taxonomy" id="1045774"/>
    <lineage>
        <taxon>Bacteria</taxon>
        <taxon>Bacillati</taxon>
        <taxon>Actinomycetota</taxon>
        <taxon>Actinomycetes</taxon>
        <taxon>Propionibacteriales</taxon>
        <taxon>Nocardioidaceae</taxon>
        <taxon>Nocardioides</taxon>
    </lineage>
</organism>
<sequence>MDSSPGARLATLLLGAFDAMVAQVVADLEERGHPGVTATLEFALAAIADGAQDASALGRRLGVSKQAAAKTIATLEQLGYVHRESDPKDARRKVLAVTSRGRDMTAIGAARFDELRRRWSDAVGPERVAQVEAALAVLADGERP</sequence>
<dbReference type="GO" id="GO:0003700">
    <property type="term" value="F:DNA-binding transcription factor activity"/>
    <property type="evidence" value="ECO:0007669"/>
    <property type="project" value="InterPro"/>
</dbReference>
<gene>
    <name evidence="1" type="ORF">SAMN05421872_114131</name>
</gene>
<dbReference type="InterPro" id="IPR036390">
    <property type="entry name" value="WH_DNA-bd_sf"/>
</dbReference>
<evidence type="ECO:0000313" key="2">
    <source>
        <dbReference type="Proteomes" id="UP000199034"/>
    </source>
</evidence>
<evidence type="ECO:0000313" key="1">
    <source>
        <dbReference type="EMBL" id="SDE08414.1"/>
    </source>
</evidence>
<keyword evidence="2" id="KW-1185">Reference proteome</keyword>
<dbReference type="Proteomes" id="UP000199034">
    <property type="component" value="Unassembled WGS sequence"/>
</dbReference>
<dbReference type="SMART" id="SM00347">
    <property type="entry name" value="HTH_MARR"/>
    <property type="match status" value="1"/>
</dbReference>
<dbReference type="GO" id="GO:0006950">
    <property type="term" value="P:response to stress"/>
    <property type="evidence" value="ECO:0007669"/>
    <property type="project" value="TreeGrafter"/>
</dbReference>
<dbReference type="GO" id="GO:0003677">
    <property type="term" value="F:DNA binding"/>
    <property type="evidence" value="ECO:0007669"/>
    <property type="project" value="UniProtKB-KW"/>
</dbReference>
<dbReference type="OrthoDB" id="122135at2"/>
<dbReference type="AlphaFoldDB" id="A0A1G7A0H7"/>
<name>A0A1G7A0H7_9ACTN</name>
<dbReference type="SUPFAM" id="SSF46785">
    <property type="entry name" value="Winged helix' DNA-binding domain"/>
    <property type="match status" value="1"/>
</dbReference>
<dbReference type="Pfam" id="PF12802">
    <property type="entry name" value="MarR_2"/>
    <property type="match status" value="1"/>
</dbReference>
<dbReference type="RefSeq" id="WP_090860487.1">
    <property type="nucleotide sequence ID" value="NZ_FMZM01000014.1"/>
</dbReference>
<protein>
    <submittedName>
        <fullName evidence="1">DNA-binding transcriptional regulator, MarR family</fullName>
    </submittedName>
</protein>
<reference evidence="1 2" key="1">
    <citation type="submission" date="2016-10" db="EMBL/GenBank/DDBJ databases">
        <authorList>
            <person name="de Groot N.N."/>
        </authorList>
    </citation>
    <scope>NUCLEOTIDE SEQUENCE [LARGE SCALE GENOMIC DNA]</scope>
    <source>
        <strain evidence="1 2">CGMCC 4.6858</strain>
    </source>
</reference>
<proteinExistence type="predicted"/>
<dbReference type="EMBL" id="FMZM01000014">
    <property type="protein sequence ID" value="SDE08414.1"/>
    <property type="molecule type" value="Genomic_DNA"/>
</dbReference>
<dbReference type="InterPro" id="IPR000835">
    <property type="entry name" value="HTH_MarR-typ"/>
</dbReference>
<dbReference type="InterPro" id="IPR036388">
    <property type="entry name" value="WH-like_DNA-bd_sf"/>
</dbReference>
<accession>A0A1G7A0H7</accession>
<dbReference type="InterPro" id="IPR039422">
    <property type="entry name" value="MarR/SlyA-like"/>
</dbReference>
<dbReference type="PANTHER" id="PTHR33164">
    <property type="entry name" value="TRANSCRIPTIONAL REGULATOR, MARR FAMILY"/>
    <property type="match status" value="1"/>
</dbReference>
<dbReference type="PANTHER" id="PTHR33164:SF57">
    <property type="entry name" value="MARR-FAMILY TRANSCRIPTIONAL REGULATOR"/>
    <property type="match status" value="1"/>
</dbReference>
<dbReference type="Gene3D" id="1.10.10.10">
    <property type="entry name" value="Winged helix-like DNA-binding domain superfamily/Winged helix DNA-binding domain"/>
    <property type="match status" value="1"/>
</dbReference>
<dbReference type="PROSITE" id="PS50995">
    <property type="entry name" value="HTH_MARR_2"/>
    <property type="match status" value="1"/>
</dbReference>